<name>A0A1A9ZI74_GLOPL</name>
<evidence type="ECO:0000313" key="1">
    <source>
        <dbReference type="EnsemblMetazoa" id="GPAI015379-PA"/>
    </source>
</evidence>
<protein>
    <submittedName>
        <fullName evidence="1">Uncharacterized protein</fullName>
    </submittedName>
</protein>
<organism evidence="1 2">
    <name type="scientific">Glossina pallidipes</name>
    <name type="common">Tsetse fly</name>
    <dbReference type="NCBI Taxonomy" id="7398"/>
    <lineage>
        <taxon>Eukaryota</taxon>
        <taxon>Metazoa</taxon>
        <taxon>Ecdysozoa</taxon>
        <taxon>Arthropoda</taxon>
        <taxon>Hexapoda</taxon>
        <taxon>Insecta</taxon>
        <taxon>Pterygota</taxon>
        <taxon>Neoptera</taxon>
        <taxon>Endopterygota</taxon>
        <taxon>Diptera</taxon>
        <taxon>Brachycera</taxon>
        <taxon>Muscomorpha</taxon>
        <taxon>Hippoboscoidea</taxon>
        <taxon>Glossinidae</taxon>
        <taxon>Glossina</taxon>
    </lineage>
</organism>
<dbReference type="EnsemblMetazoa" id="GPAI015379-RA">
    <property type="protein sequence ID" value="GPAI015379-PA"/>
    <property type="gene ID" value="GPAI015379"/>
</dbReference>
<reference evidence="1" key="2">
    <citation type="submission" date="2020-05" db="UniProtKB">
        <authorList>
            <consortium name="EnsemblMetazoa"/>
        </authorList>
    </citation>
    <scope>IDENTIFICATION</scope>
    <source>
        <strain evidence="1">IAEA</strain>
    </source>
</reference>
<evidence type="ECO:0000313" key="2">
    <source>
        <dbReference type="Proteomes" id="UP000092445"/>
    </source>
</evidence>
<accession>A0A1A9ZI74</accession>
<dbReference type="Proteomes" id="UP000092445">
    <property type="component" value="Unassembled WGS sequence"/>
</dbReference>
<reference evidence="2" key="1">
    <citation type="submission" date="2014-03" db="EMBL/GenBank/DDBJ databases">
        <authorList>
            <person name="Aksoy S."/>
            <person name="Warren W."/>
            <person name="Wilson R.K."/>
        </authorList>
    </citation>
    <scope>NUCLEOTIDE SEQUENCE [LARGE SCALE GENOMIC DNA]</scope>
    <source>
        <strain evidence="2">IAEA</strain>
    </source>
</reference>
<sequence>MYTLVARCGFEPLQMPCQLITPVNSPLHTSGDPLKKREQCDSSVSESGVLLCQNNIRIFRFAYFFFVRVKNNYATLSSSIVNWDKLMEWTDGHRNNKTNILSILDSGYEIGDGKDNNKSNDKQAQCTTTKYRIYNKAINEKRETYANDNLLLGRSSADNIHLRANVLMSMIFFNNK</sequence>
<dbReference type="VEuPathDB" id="VectorBase:GPAI015379"/>
<keyword evidence="2" id="KW-1185">Reference proteome</keyword>
<dbReference type="AlphaFoldDB" id="A0A1A9ZI74"/>
<proteinExistence type="predicted"/>